<dbReference type="PANTHER" id="PTHR23502:SF132">
    <property type="entry name" value="POLYAMINE TRANSPORTER 2-RELATED"/>
    <property type="match status" value="1"/>
</dbReference>
<dbReference type="CDD" id="cd17320">
    <property type="entry name" value="MFS_MdfA_MDR_like"/>
    <property type="match status" value="1"/>
</dbReference>
<keyword evidence="3 8" id="KW-0813">Transport</keyword>
<keyword evidence="7 8" id="KW-0472">Membrane</keyword>
<evidence type="ECO:0000256" key="3">
    <source>
        <dbReference type="ARBA" id="ARBA00022448"/>
    </source>
</evidence>
<feature type="transmembrane region" description="Helical" evidence="8">
    <location>
        <begin position="27"/>
        <end position="47"/>
    </location>
</feature>
<dbReference type="EMBL" id="BMYO01000002">
    <property type="protein sequence ID" value="GHD58035.1"/>
    <property type="molecule type" value="Genomic_DNA"/>
</dbReference>
<feature type="transmembrane region" description="Helical" evidence="8">
    <location>
        <begin position="306"/>
        <end position="325"/>
    </location>
</feature>
<evidence type="ECO:0000256" key="4">
    <source>
        <dbReference type="ARBA" id="ARBA00022475"/>
    </source>
</evidence>
<keyword evidence="4" id="KW-1003">Cell membrane</keyword>
<keyword evidence="6 8" id="KW-1133">Transmembrane helix</keyword>
<feature type="transmembrane region" description="Helical" evidence="8">
    <location>
        <begin position="367"/>
        <end position="386"/>
    </location>
</feature>
<sequence length="418" mass="44323">MITFGIIFDVTIPVYWQHIGMTSTPRFHIPGWMLLLGILTAIGSVSIDMYLPAFPAIQHSLNAGSGAVQLTLTTFFVGLLCGQLVYGPASDRFGRKKPLVAGLALYSLASIGCMLAQSIDALMFWRFIQAFGACSGIVLARAIVRDRCDPREAARSFSMLMLIMGVSPILAPLLGSYILQVSSWRVIFGINVAFGLACLIVVVTSLRESRSPDPATSLNPFSVFRGYVEILRDPQFSVHAVSGGFAQAGLYAYLAGSPFVLIELFHLSPSAYGWVFCVNAVGLIGASQINAALLKSNGIYTLLRHGLTATLAAAVILAFAGLAGVATMPLLLAGIFCFMTSLGFVNPNAAAASLANHPERAGSASSLLGTLQYGLATLATFAMGMIHDGSARPLALSMALFGLIGWGIHRRFAGRSPH</sequence>
<keyword evidence="8" id="KW-0997">Cell inner membrane</keyword>
<feature type="transmembrane region" description="Helical" evidence="8">
    <location>
        <begin position="123"/>
        <end position="144"/>
    </location>
</feature>
<dbReference type="PROSITE" id="PS50850">
    <property type="entry name" value="MFS"/>
    <property type="match status" value="1"/>
</dbReference>
<dbReference type="Pfam" id="PF07690">
    <property type="entry name" value="MFS_1"/>
    <property type="match status" value="1"/>
</dbReference>
<dbReference type="Gene3D" id="1.20.1720.10">
    <property type="entry name" value="Multidrug resistance protein D"/>
    <property type="match status" value="1"/>
</dbReference>
<reference evidence="11" key="1">
    <citation type="journal article" date="2019" name="Int. J. Syst. Evol. Microbiol.">
        <title>The Global Catalogue of Microorganisms (GCM) 10K type strain sequencing project: providing services to taxonomists for standard genome sequencing and annotation.</title>
        <authorList>
            <consortium name="The Broad Institute Genomics Platform"/>
            <consortium name="The Broad Institute Genome Sequencing Center for Infectious Disease"/>
            <person name="Wu L."/>
            <person name="Ma J."/>
        </authorList>
    </citation>
    <scope>NUCLEOTIDE SEQUENCE [LARGE SCALE GENOMIC DNA]</scope>
    <source>
        <strain evidence="11">KCTC 23701</strain>
    </source>
</reference>
<evidence type="ECO:0000256" key="7">
    <source>
        <dbReference type="ARBA" id="ARBA00023136"/>
    </source>
</evidence>
<evidence type="ECO:0000313" key="11">
    <source>
        <dbReference type="Proteomes" id="UP000604737"/>
    </source>
</evidence>
<evidence type="ECO:0000313" key="10">
    <source>
        <dbReference type="EMBL" id="GHD58035.1"/>
    </source>
</evidence>
<feature type="transmembrane region" description="Helical" evidence="8">
    <location>
        <begin position="156"/>
        <end position="178"/>
    </location>
</feature>
<evidence type="ECO:0000256" key="1">
    <source>
        <dbReference type="ARBA" id="ARBA00004651"/>
    </source>
</evidence>
<proteinExistence type="inferred from homology"/>
<keyword evidence="5 8" id="KW-0812">Transmembrane</keyword>
<evidence type="ECO:0000256" key="2">
    <source>
        <dbReference type="ARBA" id="ARBA00006236"/>
    </source>
</evidence>
<evidence type="ECO:0000259" key="9">
    <source>
        <dbReference type="PROSITE" id="PS50850"/>
    </source>
</evidence>
<dbReference type="NCBIfam" id="TIGR00710">
    <property type="entry name" value="efflux_Bcr_CflA"/>
    <property type="match status" value="1"/>
</dbReference>
<comment type="caution">
    <text evidence="10">The sequence shown here is derived from an EMBL/GenBank/DDBJ whole genome shotgun (WGS) entry which is preliminary data.</text>
</comment>
<dbReference type="SUPFAM" id="SSF103473">
    <property type="entry name" value="MFS general substrate transporter"/>
    <property type="match status" value="1"/>
</dbReference>
<dbReference type="InterPro" id="IPR020846">
    <property type="entry name" value="MFS_dom"/>
</dbReference>
<feature type="transmembrane region" description="Helical" evidence="8">
    <location>
        <begin position="273"/>
        <end position="294"/>
    </location>
</feature>
<feature type="transmembrane region" description="Helical" evidence="8">
    <location>
        <begin position="67"/>
        <end position="86"/>
    </location>
</feature>
<evidence type="ECO:0000256" key="5">
    <source>
        <dbReference type="ARBA" id="ARBA00022692"/>
    </source>
</evidence>
<evidence type="ECO:0000256" key="8">
    <source>
        <dbReference type="RuleBase" id="RU365088"/>
    </source>
</evidence>
<comment type="subcellular location">
    <subcellularLocation>
        <location evidence="8">Cell inner membrane</location>
        <topology evidence="8">Multi-pass membrane protein</topology>
    </subcellularLocation>
    <subcellularLocation>
        <location evidence="1">Cell membrane</location>
        <topology evidence="1">Multi-pass membrane protein</topology>
    </subcellularLocation>
</comment>
<dbReference type="InterPro" id="IPR011701">
    <property type="entry name" value="MFS"/>
</dbReference>
<accession>A0ABQ3GYS8</accession>
<feature type="transmembrane region" description="Helical" evidence="8">
    <location>
        <begin position="184"/>
        <end position="206"/>
    </location>
</feature>
<feature type="transmembrane region" description="Helical" evidence="8">
    <location>
        <begin position="98"/>
        <end position="117"/>
    </location>
</feature>
<keyword evidence="11" id="KW-1185">Reference proteome</keyword>
<dbReference type="PANTHER" id="PTHR23502">
    <property type="entry name" value="MAJOR FACILITATOR SUPERFAMILY"/>
    <property type="match status" value="1"/>
</dbReference>
<feature type="transmembrane region" description="Helical" evidence="8">
    <location>
        <begin position="392"/>
        <end position="409"/>
    </location>
</feature>
<feature type="transmembrane region" description="Helical" evidence="8">
    <location>
        <begin position="250"/>
        <end position="267"/>
    </location>
</feature>
<dbReference type="Proteomes" id="UP000604737">
    <property type="component" value="Unassembled WGS sequence"/>
</dbReference>
<feature type="domain" description="Major facilitator superfamily (MFS) profile" evidence="9">
    <location>
        <begin position="32"/>
        <end position="418"/>
    </location>
</feature>
<dbReference type="InterPro" id="IPR004812">
    <property type="entry name" value="Efflux_drug-R_Bcr/CmlA"/>
</dbReference>
<feature type="transmembrane region" description="Helical" evidence="8">
    <location>
        <begin position="331"/>
        <end position="355"/>
    </location>
</feature>
<evidence type="ECO:0000256" key="6">
    <source>
        <dbReference type="ARBA" id="ARBA00022989"/>
    </source>
</evidence>
<comment type="similarity">
    <text evidence="2 8">Belongs to the major facilitator superfamily. Bcr/CmlA family.</text>
</comment>
<gene>
    <name evidence="10" type="ORF">GCM10007350_07260</name>
</gene>
<protein>
    <recommendedName>
        <fullName evidence="8">Bcr/CflA family efflux transporter</fullName>
    </recommendedName>
</protein>
<dbReference type="InterPro" id="IPR036259">
    <property type="entry name" value="MFS_trans_sf"/>
</dbReference>
<name>A0ABQ3GYS8_9NEIS</name>
<organism evidence="10 11">
    <name type="scientific">Jeongeupia chitinilytica</name>
    <dbReference type="NCBI Taxonomy" id="1041641"/>
    <lineage>
        <taxon>Bacteria</taxon>
        <taxon>Pseudomonadati</taxon>
        <taxon>Pseudomonadota</taxon>
        <taxon>Betaproteobacteria</taxon>
        <taxon>Neisseriales</taxon>
        <taxon>Chitinibacteraceae</taxon>
        <taxon>Jeongeupia</taxon>
    </lineage>
</organism>